<organism evidence="3 4">
    <name type="scientific">Momordica charantia</name>
    <name type="common">Bitter gourd</name>
    <name type="synonym">Balsam pear</name>
    <dbReference type="NCBI Taxonomy" id="3673"/>
    <lineage>
        <taxon>Eukaryota</taxon>
        <taxon>Viridiplantae</taxon>
        <taxon>Streptophyta</taxon>
        <taxon>Embryophyta</taxon>
        <taxon>Tracheophyta</taxon>
        <taxon>Spermatophyta</taxon>
        <taxon>Magnoliopsida</taxon>
        <taxon>eudicotyledons</taxon>
        <taxon>Gunneridae</taxon>
        <taxon>Pentapetalae</taxon>
        <taxon>rosids</taxon>
        <taxon>fabids</taxon>
        <taxon>Cucurbitales</taxon>
        <taxon>Cucurbitaceae</taxon>
        <taxon>Momordiceae</taxon>
        <taxon>Momordica</taxon>
    </lineage>
</organism>
<proteinExistence type="predicted"/>
<dbReference type="AlphaFoldDB" id="A0A6J1DCW4"/>
<evidence type="ECO:0000313" key="3">
    <source>
        <dbReference type="Proteomes" id="UP000504603"/>
    </source>
</evidence>
<dbReference type="OrthoDB" id="1845088at2759"/>
<dbReference type="GO" id="GO:0015074">
    <property type="term" value="P:DNA integration"/>
    <property type="evidence" value="ECO:0007669"/>
    <property type="project" value="InterPro"/>
</dbReference>
<dbReference type="Proteomes" id="UP000504603">
    <property type="component" value="Unplaced"/>
</dbReference>
<dbReference type="InterPro" id="IPR012337">
    <property type="entry name" value="RNaseH-like_sf"/>
</dbReference>
<dbReference type="Pfam" id="PF14223">
    <property type="entry name" value="Retrotran_gag_2"/>
    <property type="match status" value="1"/>
</dbReference>
<protein>
    <submittedName>
        <fullName evidence="4">Uncharacterized protein LOC111019598</fullName>
    </submittedName>
</protein>
<dbReference type="InterPro" id="IPR054722">
    <property type="entry name" value="PolX-like_BBD"/>
</dbReference>
<dbReference type="PANTHER" id="PTHR47481:SF34">
    <property type="entry name" value="CCHC-TYPE DOMAIN-CONTAINING PROTEIN"/>
    <property type="match status" value="1"/>
</dbReference>
<dbReference type="Pfam" id="PF22936">
    <property type="entry name" value="Pol_BBD"/>
    <property type="match status" value="1"/>
</dbReference>
<dbReference type="GO" id="GO:0003676">
    <property type="term" value="F:nucleic acid binding"/>
    <property type="evidence" value="ECO:0007669"/>
    <property type="project" value="InterPro"/>
</dbReference>
<dbReference type="KEGG" id="mcha:111019598"/>
<gene>
    <name evidence="4" type="primary">LOC111019598</name>
</gene>
<feature type="region of interest" description="Disordered" evidence="1">
    <location>
        <begin position="262"/>
        <end position="314"/>
    </location>
</feature>
<evidence type="ECO:0000259" key="2">
    <source>
        <dbReference type="PROSITE" id="PS50994"/>
    </source>
</evidence>
<dbReference type="InterPro" id="IPR001584">
    <property type="entry name" value="Integrase_cat-core"/>
</dbReference>
<dbReference type="PANTHER" id="PTHR47481">
    <property type="match status" value="1"/>
</dbReference>
<evidence type="ECO:0000313" key="4">
    <source>
        <dbReference type="RefSeq" id="XP_022151683.1"/>
    </source>
</evidence>
<dbReference type="PROSITE" id="PS50994">
    <property type="entry name" value="INTEGRASE"/>
    <property type="match status" value="1"/>
</dbReference>
<accession>A0A6J1DCW4</accession>
<feature type="compositionally biased region" description="Low complexity" evidence="1">
    <location>
        <begin position="268"/>
        <end position="281"/>
    </location>
</feature>
<dbReference type="InterPro" id="IPR036397">
    <property type="entry name" value="RNaseH_sf"/>
</dbReference>
<dbReference type="Gene3D" id="3.30.420.10">
    <property type="entry name" value="Ribonuclease H-like superfamily/Ribonuclease H"/>
    <property type="match status" value="1"/>
</dbReference>
<name>A0A6J1DCW4_MOMCH</name>
<reference evidence="4" key="1">
    <citation type="submission" date="2025-08" db="UniProtKB">
        <authorList>
            <consortium name="RefSeq"/>
        </authorList>
    </citation>
    <scope>IDENTIFICATION</scope>
    <source>
        <strain evidence="4">OHB3-1</strain>
    </source>
</reference>
<feature type="domain" description="Integrase catalytic" evidence="2">
    <location>
        <begin position="417"/>
        <end position="588"/>
    </location>
</feature>
<dbReference type="SUPFAM" id="SSF53098">
    <property type="entry name" value="Ribonuclease H-like"/>
    <property type="match status" value="1"/>
</dbReference>
<sequence>MTISNLPTPIVTPPAVVSGAVFTSPPLNQLLNQITSIKMDRGNFLLWQNLALPILRSYKLFDYLTGDKPCPPTHLVPTDTPTNIEGSTSSQSSPTLNPTYEAWIVVDKLLLGWLYNSMAADVAMQVMGFSTSRELWTAVQELFGVQSRAEVDYLKQVFQQTCKGSLQMIEYLKLMKSHADNLALAGSSVSVRDLVSQVLTGLDEEYNPIVVAVQGKVNLSWSEMHAELLTYEKRLEYQNSLKSGIPINQTQTPSVNYVDGRSFQTNQRTNNGNNSHGSNTHRGGGYQRGSFGQRNRGRGPQPTQHKNFTPSNSGPNVFAAHHTSTTVTTPETVIDPSWYADSGATSHVTANPNNVEQKVDYSGTENVIVANGNKLSISHIGSTNIHASGGSLKLKDVLRVPDIAKNLDKASGRTLLKGTLKDNLYRLDRSHRSPPATPTLTAPLFAHTVVSLSNNTLSSEKPTPSFPFAEHINVVVSTTVWHKRLGHPSIQVLTLQSDGGGEYQPIHSLCRNLGIQIRVSYPYTSAQNGRAERKHRHIVETGLTLLAQASMSLNYWWDVFLTATLLINSMPMVVLKFKSPMEALVGKQLDLTSVNTFGCACFLCLRPYHSQKF</sequence>
<dbReference type="RefSeq" id="XP_022151683.1">
    <property type="nucleotide sequence ID" value="XM_022295991.1"/>
</dbReference>
<feature type="compositionally biased region" description="Polar residues" evidence="1">
    <location>
        <begin position="301"/>
        <end position="314"/>
    </location>
</feature>
<dbReference type="GeneID" id="111019598"/>
<evidence type="ECO:0000256" key="1">
    <source>
        <dbReference type="SAM" id="MobiDB-lite"/>
    </source>
</evidence>
<keyword evidence="3" id="KW-1185">Reference proteome</keyword>